<gene>
    <name evidence="2" type="ORF">MA16_Dca011313</name>
</gene>
<accession>A0A2I0WIP9</accession>
<reference evidence="2 3" key="1">
    <citation type="journal article" date="2016" name="Sci. Rep.">
        <title>The Dendrobium catenatum Lindl. genome sequence provides insights into polysaccharide synthase, floral development and adaptive evolution.</title>
        <authorList>
            <person name="Zhang G.Q."/>
            <person name="Xu Q."/>
            <person name="Bian C."/>
            <person name="Tsai W.C."/>
            <person name="Yeh C.M."/>
            <person name="Liu K.W."/>
            <person name="Yoshida K."/>
            <person name="Zhang L.S."/>
            <person name="Chang S.B."/>
            <person name="Chen F."/>
            <person name="Shi Y."/>
            <person name="Su Y.Y."/>
            <person name="Zhang Y.Q."/>
            <person name="Chen L.J."/>
            <person name="Yin Y."/>
            <person name="Lin M."/>
            <person name="Huang H."/>
            <person name="Deng H."/>
            <person name="Wang Z.W."/>
            <person name="Zhu S.L."/>
            <person name="Zhao X."/>
            <person name="Deng C."/>
            <person name="Niu S.C."/>
            <person name="Huang J."/>
            <person name="Wang M."/>
            <person name="Liu G.H."/>
            <person name="Yang H.J."/>
            <person name="Xiao X.J."/>
            <person name="Hsiao Y.Y."/>
            <person name="Wu W.L."/>
            <person name="Chen Y.Y."/>
            <person name="Mitsuda N."/>
            <person name="Ohme-Takagi M."/>
            <person name="Luo Y.B."/>
            <person name="Van de Peer Y."/>
            <person name="Liu Z.J."/>
        </authorList>
    </citation>
    <scope>NUCLEOTIDE SEQUENCE [LARGE SCALE GENOMIC DNA]</scope>
    <source>
        <tissue evidence="2">The whole plant</tissue>
    </source>
</reference>
<evidence type="ECO:0000313" key="2">
    <source>
        <dbReference type="EMBL" id="PKU75537.1"/>
    </source>
</evidence>
<dbReference type="Pfam" id="PF02458">
    <property type="entry name" value="Transferase"/>
    <property type="match status" value="1"/>
</dbReference>
<proteinExistence type="predicted"/>
<dbReference type="Gene3D" id="3.30.559.10">
    <property type="entry name" value="Chloramphenicol acetyltransferase-like domain"/>
    <property type="match status" value="2"/>
</dbReference>
<protein>
    <submittedName>
        <fullName evidence="2">Putative acetyltransferase</fullName>
    </submittedName>
</protein>
<keyword evidence="1 2" id="KW-0808">Transferase</keyword>
<dbReference type="GO" id="GO:0016740">
    <property type="term" value="F:transferase activity"/>
    <property type="evidence" value="ECO:0007669"/>
    <property type="project" value="UniProtKB-KW"/>
</dbReference>
<dbReference type="InterPro" id="IPR023213">
    <property type="entry name" value="CAT-like_dom_sf"/>
</dbReference>
<evidence type="ECO:0000256" key="1">
    <source>
        <dbReference type="ARBA" id="ARBA00022679"/>
    </source>
</evidence>
<dbReference type="OrthoDB" id="1862401at2759"/>
<dbReference type="PANTHER" id="PTHR31896">
    <property type="entry name" value="FAMILY REGULATORY PROTEIN, PUTATIVE (AFU_ORTHOLOGUE AFUA_3G14730)-RELATED"/>
    <property type="match status" value="1"/>
</dbReference>
<dbReference type="AlphaFoldDB" id="A0A2I0WIP9"/>
<dbReference type="EMBL" id="KZ502593">
    <property type="protein sequence ID" value="PKU75537.1"/>
    <property type="molecule type" value="Genomic_DNA"/>
</dbReference>
<dbReference type="InterPro" id="IPR051283">
    <property type="entry name" value="Sec_Metabolite_Acyltrans"/>
</dbReference>
<dbReference type="PANTHER" id="PTHR31896:SF12">
    <property type="entry name" value="HXXXD-TYPE ACYL-TRANSFERASE FAMILY PROTEIN"/>
    <property type="match status" value="1"/>
</dbReference>
<organism evidence="2 3">
    <name type="scientific">Dendrobium catenatum</name>
    <dbReference type="NCBI Taxonomy" id="906689"/>
    <lineage>
        <taxon>Eukaryota</taxon>
        <taxon>Viridiplantae</taxon>
        <taxon>Streptophyta</taxon>
        <taxon>Embryophyta</taxon>
        <taxon>Tracheophyta</taxon>
        <taxon>Spermatophyta</taxon>
        <taxon>Magnoliopsida</taxon>
        <taxon>Liliopsida</taxon>
        <taxon>Asparagales</taxon>
        <taxon>Orchidaceae</taxon>
        <taxon>Epidendroideae</taxon>
        <taxon>Malaxideae</taxon>
        <taxon>Dendrobiinae</taxon>
        <taxon>Dendrobium</taxon>
    </lineage>
</organism>
<keyword evidence="3" id="KW-1185">Reference proteome</keyword>
<sequence>MNEMRYGNNSNCLNTILHPQLSHHHLPPSTIPSSPSMIEILSKQTVKPPPNSSHPRLCHLTPWDVSLLCPHYIQKGLLFTNLPPSLPLPLLLATLQSSLSITLQHFYPLAGRLLTQKHFTGDKVTSLHVSIDCNDQGAEFIHAAAVKITPFDFLSPGKDTPSFVNSFFPLNGAISQDGHSSPLLSVQLTELAGGAVFLACCFNHIVGDGTSYWNFFNAWAEITRTNSLSLPPVHDRWFIDGENPPIHLPFSDSSQFIERFSPPVLRQRFFHFSTESIATLKEKANSEIKTGENQNQNRIIISSFQALSAMIWRAITRARGFPPEQLTSCRLAIQNRGRLRPPQSPAYFGNSIYAVAATVAAGELEANGIGWAARQLNRAVTEHTDEAIRQKLREYHVAPVVYKMTFFDPKSVMVGSSPRFDMYGCDFGWGKAAAVRCGPANKFDGKVSAFPGREGGGSVDLEICLVPSFMAALLLDQEFLDSVSVPSGKLGDGLQN</sequence>
<dbReference type="Proteomes" id="UP000233837">
    <property type="component" value="Unassembled WGS sequence"/>
</dbReference>
<dbReference type="SUPFAM" id="SSF52777">
    <property type="entry name" value="CoA-dependent acyltransferases"/>
    <property type="match status" value="1"/>
</dbReference>
<name>A0A2I0WIP9_9ASPA</name>
<evidence type="ECO:0000313" key="3">
    <source>
        <dbReference type="Proteomes" id="UP000233837"/>
    </source>
</evidence>
<reference evidence="2 3" key="2">
    <citation type="journal article" date="2017" name="Nature">
        <title>The Apostasia genome and the evolution of orchids.</title>
        <authorList>
            <person name="Zhang G.Q."/>
            <person name="Liu K.W."/>
            <person name="Li Z."/>
            <person name="Lohaus R."/>
            <person name="Hsiao Y.Y."/>
            <person name="Niu S.C."/>
            <person name="Wang J.Y."/>
            <person name="Lin Y.C."/>
            <person name="Xu Q."/>
            <person name="Chen L.J."/>
            <person name="Yoshida K."/>
            <person name="Fujiwara S."/>
            <person name="Wang Z.W."/>
            <person name="Zhang Y.Q."/>
            <person name="Mitsuda N."/>
            <person name="Wang M."/>
            <person name="Liu G.H."/>
            <person name="Pecoraro L."/>
            <person name="Huang H.X."/>
            <person name="Xiao X.J."/>
            <person name="Lin M."/>
            <person name="Wu X.Y."/>
            <person name="Wu W.L."/>
            <person name="Chen Y.Y."/>
            <person name="Chang S.B."/>
            <person name="Sakamoto S."/>
            <person name="Ohme-Takagi M."/>
            <person name="Yagi M."/>
            <person name="Zeng S.J."/>
            <person name="Shen C.Y."/>
            <person name="Yeh C.M."/>
            <person name="Luo Y.B."/>
            <person name="Tsai W.C."/>
            <person name="Van de Peer Y."/>
            <person name="Liu Z.J."/>
        </authorList>
    </citation>
    <scope>NUCLEOTIDE SEQUENCE [LARGE SCALE GENOMIC DNA]</scope>
    <source>
        <tissue evidence="2">The whole plant</tissue>
    </source>
</reference>